<accession>A0A9D2PCE0</accession>
<keyword evidence="1 3" id="KW-0378">Hydrolase</keyword>
<dbReference type="SUPFAM" id="SSF53474">
    <property type="entry name" value="alpha/beta-Hydrolases"/>
    <property type="match status" value="1"/>
</dbReference>
<gene>
    <name evidence="3" type="ORF">IAA04_09215</name>
</gene>
<dbReference type="PANTHER" id="PTHR48081">
    <property type="entry name" value="AB HYDROLASE SUPERFAMILY PROTEIN C4A8.06C"/>
    <property type="match status" value="1"/>
</dbReference>
<reference evidence="3" key="1">
    <citation type="journal article" date="2021" name="PeerJ">
        <title>Extensive microbial diversity within the chicken gut microbiome revealed by metagenomics and culture.</title>
        <authorList>
            <person name="Gilroy R."/>
            <person name="Ravi A."/>
            <person name="Getino M."/>
            <person name="Pursley I."/>
            <person name="Horton D.L."/>
            <person name="Alikhan N.F."/>
            <person name="Baker D."/>
            <person name="Gharbi K."/>
            <person name="Hall N."/>
            <person name="Watson M."/>
            <person name="Adriaenssens E.M."/>
            <person name="Foster-Nyarko E."/>
            <person name="Jarju S."/>
            <person name="Secka A."/>
            <person name="Antonio M."/>
            <person name="Oren A."/>
            <person name="Chaudhuri R.R."/>
            <person name="La Ragione R."/>
            <person name="Hildebrand F."/>
            <person name="Pallen M.J."/>
        </authorList>
    </citation>
    <scope>NUCLEOTIDE SEQUENCE</scope>
    <source>
        <strain evidence="3">CHK183-5548</strain>
    </source>
</reference>
<dbReference type="EMBL" id="DWWL01000058">
    <property type="protein sequence ID" value="HJC48216.1"/>
    <property type="molecule type" value="Genomic_DNA"/>
</dbReference>
<dbReference type="PANTHER" id="PTHR48081:SF13">
    <property type="entry name" value="ALPHA_BETA HYDROLASE"/>
    <property type="match status" value="1"/>
</dbReference>
<dbReference type="AlphaFoldDB" id="A0A9D2PCE0"/>
<evidence type="ECO:0000313" key="4">
    <source>
        <dbReference type="Proteomes" id="UP000823883"/>
    </source>
</evidence>
<dbReference type="GO" id="GO:0016787">
    <property type="term" value="F:hydrolase activity"/>
    <property type="evidence" value="ECO:0007669"/>
    <property type="project" value="UniProtKB-KW"/>
</dbReference>
<reference evidence="3" key="2">
    <citation type="submission" date="2021-04" db="EMBL/GenBank/DDBJ databases">
        <authorList>
            <person name="Gilroy R."/>
        </authorList>
    </citation>
    <scope>NUCLEOTIDE SEQUENCE</scope>
    <source>
        <strain evidence="3">CHK183-5548</strain>
    </source>
</reference>
<protein>
    <submittedName>
        <fullName evidence="3">Alpha/beta hydrolase</fullName>
    </submittedName>
</protein>
<evidence type="ECO:0000313" key="3">
    <source>
        <dbReference type="EMBL" id="HJC48216.1"/>
    </source>
</evidence>
<dbReference type="Proteomes" id="UP000823883">
    <property type="component" value="Unassembled WGS sequence"/>
</dbReference>
<dbReference type="Pfam" id="PF20434">
    <property type="entry name" value="BD-FAE"/>
    <property type="match status" value="1"/>
</dbReference>
<dbReference type="Gene3D" id="3.40.50.1820">
    <property type="entry name" value="alpha/beta hydrolase"/>
    <property type="match status" value="1"/>
</dbReference>
<dbReference type="InterPro" id="IPR050300">
    <property type="entry name" value="GDXG_lipolytic_enzyme"/>
</dbReference>
<comment type="caution">
    <text evidence="3">The sequence shown here is derived from an EMBL/GenBank/DDBJ whole genome shotgun (WGS) entry which is preliminary data.</text>
</comment>
<proteinExistence type="predicted"/>
<evidence type="ECO:0000256" key="1">
    <source>
        <dbReference type="ARBA" id="ARBA00022801"/>
    </source>
</evidence>
<feature type="domain" description="BD-FAE-like" evidence="2">
    <location>
        <begin position="57"/>
        <end position="260"/>
    </location>
</feature>
<name>A0A9D2PCE0_9FIRM</name>
<dbReference type="InterPro" id="IPR049492">
    <property type="entry name" value="BD-FAE-like_dom"/>
</dbReference>
<dbReference type="InterPro" id="IPR029058">
    <property type="entry name" value="AB_hydrolase_fold"/>
</dbReference>
<evidence type="ECO:0000259" key="2">
    <source>
        <dbReference type="Pfam" id="PF20434"/>
    </source>
</evidence>
<organism evidence="3 4">
    <name type="scientific">Candidatus Lachnoclostridium pullistercoris</name>
    <dbReference type="NCBI Taxonomy" id="2838632"/>
    <lineage>
        <taxon>Bacteria</taxon>
        <taxon>Bacillati</taxon>
        <taxon>Bacillota</taxon>
        <taxon>Clostridia</taxon>
        <taxon>Lachnospirales</taxon>
        <taxon>Lachnospiraceae</taxon>
    </lineage>
</organism>
<sequence>MKKVINPGFQKKTINLIDNIVYSHQKDLEGRPMELKMSIMLQNGNSEMRLAAGADDPKEDHSPKPALLWIPGGGWRGADKNMMLGEMSEFARAGYVVASMYYRSSGEGHWPDQLIDVKTAIRFLRANAAKYEIDPDRIGVFGRSAGGHLAAFAAMNTEDGCEGTEWKEFSDKVQACCNMFGPTDIVANMEVEEKKFADPKFRWHSVEETHGGALLGGDPATMKERAKTASPVNFVNPDMCPMMILHGNSDPIVPIEASSDILYRKICEAGLEDRADYYVVEHAGHGTREFFQDSVKELMIQFFDSHLK</sequence>